<dbReference type="SUPFAM" id="SSF47413">
    <property type="entry name" value="lambda repressor-like DNA-binding domains"/>
    <property type="match status" value="1"/>
</dbReference>
<dbReference type="PROSITE" id="PS50943">
    <property type="entry name" value="HTH_CROC1"/>
    <property type="match status" value="1"/>
</dbReference>
<evidence type="ECO:0000313" key="3">
    <source>
        <dbReference type="EMBL" id="MFC4712275.1"/>
    </source>
</evidence>
<sequence length="141" mass="16703">MVVAMFHKNLKRLRTNKKLSQEEMATYLGITRQGYSKYENDKSEPSFEMLMKIANFFNVTIDQLIGYESTINTEPKDGKENISLSRVGLSKEDYDSLSTYQQTVLDWVTSKEDFSFYESPEELIDMIEQFELMYERMRKKE</sequence>
<dbReference type="PANTHER" id="PTHR46558">
    <property type="entry name" value="TRACRIPTIONAL REGULATORY PROTEIN-RELATED-RELATED"/>
    <property type="match status" value="1"/>
</dbReference>
<dbReference type="Pfam" id="PF01381">
    <property type="entry name" value="HTH_3"/>
    <property type="match status" value="1"/>
</dbReference>
<dbReference type="Proteomes" id="UP001595932">
    <property type="component" value="Unassembled WGS sequence"/>
</dbReference>
<dbReference type="InterPro" id="IPR001387">
    <property type="entry name" value="Cro/C1-type_HTH"/>
</dbReference>
<organism evidence="3 4">
    <name type="scientific">Planococcus dechangensis</name>
    <dbReference type="NCBI Taxonomy" id="1176255"/>
    <lineage>
        <taxon>Bacteria</taxon>
        <taxon>Bacillati</taxon>
        <taxon>Bacillota</taxon>
        <taxon>Bacilli</taxon>
        <taxon>Bacillales</taxon>
        <taxon>Caryophanaceae</taxon>
        <taxon>Planococcus</taxon>
    </lineage>
</organism>
<comment type="caution">
    <text evidence="3">The sequence shown here is derived from an EMBL/GenBank/DDBJ whole genome shotgun (WGS) entry which is preliminary data.</text>
</comment>
<dbReference type="InterPro" id="IPR010982">
    <property type="entry name" value="Lambda_DNA-bd_dom_sf"/>
</dbReference>
<gene>
    <name evidence="3" type="ORF">ACFO5U_05385</name>
</gene>
<protein>
    <submittedName>
        <fullName evidence="3">Helix-turn-helix domain-containing protein</fullName>
    </submittedName>
</protein>
<keyword evidence="4" id="KW-1185">Reference proteome</keyword>
<evidence type="ECO:0000313" key="4">
    <source>
        <dbReference type="Proteomes" id="UP001595932"/>
    </source>
</evidence>
<dbReference type="EMBL" id="JBHSGL010000005">
    <property type="protein sequence ID" value="MFC4712275.1"/>
    <property type="molecule type" value="Genomic_DNA"/>
</dbReference>
<name>A0ABV9MAU8_9BACL</name>
<proteinExistence type="predicted"/>
<accession>A0ABV9MAU8</accession>
<dbReference type="Gene3D" id="1.10.260.40">
    <property type="entry name" value="lambda repressor-like DNA-binding domains"/>
    <property type="match status" value="1"/>
</dbReference>
<evidence type="ECO:0000259" key="2">
    <source>
        <dbReference type="PROSITE" id="PS50943"/>
    </source>
</evidence>
<dbReference type="PANTHER" id="PTHR46558:SF11">
    <property type="entry name" value="HTH-TYPE TRANSCRIPTIONAL REGULATOR XRE"/>
    <property type="match status" value="1"/>
</dbReference>
<reference evidence="4" key="1">
    <citation type="journal article" date="2019" name="Int. J. Syst. Evol. Microbiol.">
        <title>The Global Catalogue of Microorganisms (GCM) 10K type strain sequencing project: providing services to taxonomists for standard genome sequencing and annotation.</title>
        <authorList>
            <consortium name="The Broad Institute Genomics Platform"/>
            <consortium name="The Broad Institute Genome Sequencing Center for Infectious Disease"/>
            <person name="Wu L."/>
            <person name="Ma J."/>
        </authorList>
    </citation>
    <scope>NUCLEOTIDE SEQUENCE [LARGE SCALE GENOMIC DNA]</scope>
    <source>
        <strain evidence="4">CGMCC 1.12151</strain>
    </source>
</reference>
<dbReference type="CDD" id="cd00093">
    <property type="entry name" value="HTH_XRE"/>
    <property type="match status" value="1"/>
</dbReference>
<feature type="domain" description="HTH cro/C1-type" evidence="2">
    <location>
        <begin position="10"/>
        <end position="64"/>
    </location>
</feature>
<keyword evidence="1" id="KW-0238">DNA-binding</keyword>
<dbReference type="SMART" id="SM00530">
    <property type="entry name" value="HTH_XRE"/>
    <property type="match status" value="1"/>
</dbReference>
<evidence type="ECO:0000256" key="1">
    <source>
        <dbReference type="ARBA" id="ARBA00023125"/>
    </source>
</evidence>